<dbReference type="RefSeq" id="WP_084243924.1">
    <property type="nucleotide sequence ID" value="NZ_CP196859.1"/>
</dbReference>
<name>A0A365L7C6_9BACL</name>
<dbReference type="InterPro" id="IPR027417">
    <property type="entry name" value="P-loop_NTPase"/>
</dbReference>
<dbReference type="PANTHER" id="PTHR43166:SF37">
    <property type="entry name" value="ARGININE TRANSPORT ATP-BINDING PROTEIN ARTM"/>
    <property type="match status" value="1"/>
</dbReference>
<dbReference type="Gene3D" id="3.40.50.300">
    <property type="entry name" value="P-loop containing nucleotide triphosphate hydrolases"/>
    <property type="match status" value="1"/>
</dbReference>
<dbReference type="EMBL" id="QLZR01000001">
    <property type="protein sequence ID" value="RAZ81011.1"/>
    <property type="molecule type" value="Genomic_DNA"/>
</dbReference>
<proteinExistence type="predicted"/>
<dbReference type="InterPro" id="IPR050086">
    <property type="entry name" value="MetN_ABC_transporter-like"/>
</dbReference>
<dbReference type="FunFam" id="3.40.50.300:FF:000020">
    <property type="entry name" value="Amino acid ABC transporter ATP-binding component"/>
    <property type="match status" value="1"/>
</dbReference>
<dbReference type="PANTHER" id="PTHR43166">
    <property type="entry name" value="AMINO ACID IMPORT ATP-BINDING PROTEIN"/>
    <property type="match status" value="1"/>
</dbReference>
<dbReference type="InterPro" id="IPR030679">
    <property type="entry name" value="ABC_ATPase_HisP-typ"/>
</dbReference>
<dbReference type="Proteomes" id="UP000251002">
    <property type="component" value="Unassembled WGS sequence"/>
</dbReference>
<dbReference type="GO" id="GO:0015424">
    <property type="term" value="F:ABC-type amino acid transporter activity"/>
    <property type="evidence" value="ECO:0007669"/>
    <property type="project" value="InterPro"/>
</dbReference>
<dbReference type="GO" id="GO:0005524">
    <property type="term" value="F:ATP binding"/>
    <property type="evidence" value="ECO:0007669"/>
    <property type="project" value="UniProtKB-KW"/>
</dbReference>
<evidence type="ECO:0000313" key="5">
    <source>
        <dbReference type="EMBL" id="RAZ81011.1"/>
    </source>
</evidence>
<protein>
    <submittedName>
        <fullName evidence="5">Amino acid ABC transporter ATP-binding protein</fullName>
    </submittedName>
</protein>
<organism evidence="5 6">
    <name type="scientific">Planococcus halotolerans</name>
    <dbReference type="NCBI Taxonomy" id="2233542"/>
    <lineage>
        <taxon>Bacteria</taxon>
        <taxon>Bacillati</taxon>
        <taxon>Bacillota</taxon>
        <taxon>Bacilli</taxon>
        <taxon>Bacillales</taxon>
        <taxon>Caryophanaceae</taxon>
        <taxon>Planococcus</taxon>
    </lineage>
</organism>
<dbReference type="SMART" id="SM00382">
    <property type="entry name" value="AAA"/>
    <property type="match status" value="1"/>
</dbReference>
<evidence type="ECO:0000259" key="4">
    <source>
        <dbReference type="PROSITE" id="PS50893"/>
    </source>
</evidence>
<dbReference type="SUPFAM" id="SSF52540">
    <property type="entry name" value="P-loop containing nucleoside triphosphate hydrolases"/>
    <property type="match status" value="1"/>
</dbReference>
<keyword evidence="6" id="KW-1185">Reference proteome</keyword>
<accession>A0A365L7C6</accession>
<evidence type="ECO:0000256" key="3">
    <source>
        <dbReference type="ARBA" id="ARBA00022840"/>
    </source>
</evidence>
<dbReference type="GO" id="GO:0016887">
    <property type="term" value="F:ATP hydrolysis activity"/>
    <property type="evidence" value="ECO:0007669"/>
    <property type="project" value="InterPro"/>
</dbReference>
<dbReference type="InterPro" id="IPR003593">
    <property type="entry name" value="AAA+_ATPase"/>
</dbReference>
<dbReference type="PIRSF" id="PIRSF039085">
    <property type="entry name" value="ABC_ATPase_HisP"/>
    <property type="match status" value="1"/>
</dbReference>
<feature type="domain" description="ABC transporter" evidence="4">
    <location>
        <begin position="2"/>
        <end position="236"/>
    </location>
</feature>
<evidence type="ECO:0000313" key="6">
    <source>
        <dbReference type="Proteomes" id="UP000251002"/>
    </source>
</evidence>
<gene>
    <name evidence="5" type="ORF">DP120_01620</name>
</gene>
<keyword evidence="2" id="KW-0547">Nucleotide-binding</keyword>
<evidence type="ECO:0000256" key="1">
    <source>
        <dbReference type="ARBA" id="ARBA00022448"/>
    </source>
</evidence>
<dbReference type="PROSITE" id="PS00211">
    <property type="entry name" value="ABC_TRANSPORTER_1"/>
    <property type="match status" value="1"/>
</dbReference>
<evidence type="ECO:0000256" key="2">
    <source>
        <dbReference type="ARBA" id="ARBA00022741"/>
    </source>
</evidence>
<reference evidence="5 6" key="1">
    <citation type="submission" date="2018-06" db="EMBL/GenBank/DDBJ databases">
        <title>The draft genome sequences of strains SCU63 and S1.</title>
        <authorList>
            <person name="Gan L."/>
        </authorList>
    </citation>
    <scope>NUCLEOTIDE SEQUENCE [LARGE SCALE GENOMIC DNA]</scope>
    <source>
        <strain evidence="5 6">SCU63</strain>
    </source>
</reference>
<dbReference type="AlphaFoldDB" id="A0A365L7C6"/>
<dbReference type="PROSITE" id="PS50893">
    <property type="entry name" value="ABC_TRANSPORTER_2"/>
    <property type="match status" value="1"/>
</dbReference>
<keyword evidence="1" id="KW-0813">Transport</keyword>
<dbReference type="Pfam" id="PF00005">
    <property type="entry name" value="ABC_tran"/>
    <property type="match status" value="1"/>
</dbReference>
<sequence>MIVGKNIHKSFGDLEVLKGVDLHVKPQEVVVLVGVSGSGKSTLLRCFNFLEMINSGEITIDGHTINPKKEDLAKIRAEVGMVFQHFNLFPHKSVLENVIEAPITVKKMKKEEAKKLGMNLLRKVGLEDKADVYPSKLSGGQKQRVAIARSLAMEPKVMLFDEPTSALDPELVGEVLQVMKQLAEEGMTMVVVTHEMKFAKEVADRIIMIDQGTIIESADPKNFFENPQNERTKQFIQLVE</sequence>
<dbReference type="InterPro" id="IPR003439">
    <property type="entry name" value="ABC_transporter-like_ATP-bd"/>
</dbReference>
<keyword evidence="3 5" id="KW-0067">ATP-binding</keyword>
<comment type="caution">
    <text evidence="5">The sequence shown here is derived from an EMBL/GenBank/DDBJ whole genome shotgun (WGS) entry which is preliminary data.</text>
</comment>
<dbReference type="CDD" id="cd03262">
    <property type="entry name" value="ABC_HisP_GlnQ"/>
    <property type="match status" value="1"/>
</dbReference>
<dbReference type="InterPro" id="IPR017871">
    <property type="entry name" value="ABC_transporter-like_CS"/>
</dbReference>